<evidence type="ECO:0000259" key="4">
    <source>
        <dbReference type="PROSITE" id="PS51320"/>
    </source>
</evidence>
<sequence length="429" mass="45644">MERDFLGMKSKETITIADDDAKDNNTNVFMRGSPMQWPFANKGSPTLPQFTNFRNTQEERPQKIVNDPLGSSIFMPMSTSDAFDANQKAYANAVQKNFNLDRQGGNHYAATSYPSQHVDPYSTHRSNEIRTFSVSNHAIAVAMSNPYFKSQVSTAGHPLATSNLKQQPLGGIPVMSPHHVTAASIAGAPDQRNMSRPAAAPAQLTIFYGGSVNVYDDVSPEKAQAIMFLAGNGASTTPNVATPRAQSQPPTPKGADVFRGNHSHSTPADVFRGNHSHSTPPCSGLSSPLSVTSQPGSQSISGCSGADELMAAKSVATMATPISQAEPSKASSSDGFAGNLRPAAVPQARKASLARFLEKRKDRVITAAPYSTNMSKMPLESSNSQGSNGGAVNPGAASFLNNTSNKEPSWNMVKAKIERLDEGDLQTRS</sequence>
<dbReference type="EMBL" id="CM010719">
    <property type="protein sequence ID" value="RZC61462.1"/>
    <property type="molecule type" value="Genomic_DNA"/>
</dbReference>
<reference evidence="5 6" key="1">
    <citation type="journal article" date="2018" name="Science">
        <title>The opium poppy genome and morphinan production.</title>
        <authorList>
            <person name="Guo L."/>
            <person name="Winzer T."/>
            <person name="Yang X."/>
            <person name="Li Y."/>
            <person name="Ning Z."/>
            <person name="He Z."/>
            <person name="Teodor R."/>
            <person name="Lu Y."/>
            <person name="Bowser T.A."/>
            <person name="Graham I.A."/>
            <person name="Ye K."/>
        </authorList>
    </citation>
    <scope>NUCLEOTIDE SEQUENCE [LARGE SCALE GENOMIC DNA]</scope>
    <source>
        <strain evidence="6">cv. HN1</strain>
        <tissue evidence="5">Leaves</tissue>
    </source>
</reference>
<dbReference type="PROSITE" id="PS51320">
    <property type="entry name" value="TIFY"/>
    <property type="match status" value="1"/>
</dbReference>
<dbReference type="PANTHER" id="PTHR33077:SF90">
    <property type="entry name" value="PROTEIN TIFY 7"/>
    <property type="match status" value="1"/>
</dbReference>
<comment type="similarity">
    <text evidence="1 2">Belongs to the TIFY/JAZ family.</text>
</comment>
<dbReference type="OrthoDB" id="1939212at2759"/>
<dbReference type="OMA" id="NPSYKTH"/>
<dbReference type="PANTHER" id="PTHR33077">
    <property type="entry name" value="PROTEIN TIFY 4A-RELATED-RELATED"/>
    <property type="match status" value="1"/>
</dbReference>
<accession>A0A4Y7JN67</accession>
<dbReference type="Gramene" id="RZC61462">
    <property type="protein sequence ID" value="RZC61462"/>
    <property type="gene ID" value="C5167_023200"/>
</dbReference>
<feature type="compositionally biased region" description="Polar residues" evidence="3">
    <location>
        <begin position="399"/>
        <end position="408"/>
    </location>
</feature>
<dbReference type="Pfam" id="PF09425">
    <property type="entry name" value="Jas_motif"/>
    <property type="match status" value="1"/>
</dbReference>
<dbReference type="InterPro" id="IPR010399">
    <property type="entry name" value="Tify_dom"/>
</dbReference>
<comment type="function">
    <text evidence="2">Repressor of jasmonate responses.</text>
</comment>
<comment type="domain">
    <text evidence="2">The jas domain is required for interaction with COI1.</text>
</comment>
<name>A0A4Y7JN67_PAPSO</name>
<proteinExistence type="inferred from homology"/>
<evidence type="ECO:0000313" key="6">
    <source>
        <dbReference type="Proteomes" id="UP000316621"/>
    </source>
</evidence>
<evidence type="ECO:0000313" key="5">
    <source>
        <dbReference type="EMBL" id="RZC61462.1"/>
    </source>
</evidence>
<feature type="compositionally biased region" description="Polar residues" evidence="3">
    <location>
        <begin position="376"/>
        <end position="386"/>
    </location>
</feature>
<gene>
    <name evidence="5" type="ORF">C5167_023200</name>
</gene>
<dbReference type="SMART" id="SM00979">
    <property type="entry name" value="TIFY"/>
    <property type="match status" value="1"/>
</dbReference>
<evidence type="ECO:0000256" key="3">
    <source>
        <dbReference type="SAM" id="MobiDB-lite"/>
    </source>
</evidence>
<keyword evidence="6" id="KW-1185">Reference proteome</keyword>
<keyword evidence="2" id="KW-1184">Jasmonic acid signaling pathway</keyword>
<feature type="compositionally biased region" description="Polar residues" evidence="3">
    <location>
        <begin position="237"/>
        <end position="248"/>
    </location>
</feature>
<feature type="region of interest" description="Disordered" evidence="3">
    <location>
        <begin position="376"/>
        <end position="410"/>
    </location>
</feature>
<dbReference type="STRING" id="3469.A0A4Y7JN67"/>
<keyword evidence="2" id="KW-0539">Nucleus</keyword>
<feature type="region of interest" description="Disordered" evidence="3">
    <location>
        <begin position="237"/>
        <end position="304"/>
    </location>
</feature>
<organism evidence="5 6">
    <name type="scientific">Papaver somniferum</name>
    <name type="common">Opium poppy</name>
    <dbReference type="NCBI Taxonomy" id="3469"/>
    <lineage>
        <taxon>Eukaryota</taxon>
        <taxon>Viridiplantae</taxon>
        <taxon>Streptophyta</taxon>
        <taxon>Embryophyta</taxon>
        <taxon>Tracheophyta</taxon>
        <taxon>Spermatophyta</taxon>
        <taxon>Magnoliopsida</taxon>
        <taxon>Ranunculales</taxon>
        <taxon>Papaveraceae</taxon>
        <taxon>Papaveroideae</taxon>
        <taxon>Papaver</taxon>
    </lineage>
</organism>
<dbReference type="Proteomes" id="UP000316621">
    <property type="component" value="Chromosome 5"/>
</dbReference>
<dbReference type="GO" id="GO:0031347">
    <property type="term" value="P:regulation of defense response"/>
    <property type="evidence" value="ECO:0007669"/>
    <property type="project" value="UniProtKB-UniRule"/>
</dbReference>
<dbReference type="GO" id="GO:2000022">
    <property type="term" value="P:regulation of jasmonic acid mediated signaling pathway"/>
    <property type="evidence" value="ECO:0007669"/>
    <property type="project" value="UniProtKB-UniRule"/>
</dbReference>
<dbReference type="InterPro" id="IPR018467">
    <property type="entry name" value="CCT_CS"/>
</dbReference>
<dbReference type="GO" id="GO:0009611">
    <property type="term" value="P:response to wounding"/>
    <property type="evidence" value="ECO:0007669"/>
    <property type="project" value="UniProtKB-UniRule"/>
</dbReference>
<dbReference type="AlphaFoldDB" id="A0A4Y7JN67"/>
<comment type="subcellular location">
    <subcellularLocation>
        <location evidence="2">Nucleus</location>
    </subcellularLocation>
</comment>
<dbReference type="InterPro" id="IPR040390">
    <property type="entry name" value="TIFY/JAZ"/>
</dbReference>
<feature type="compositionally biased region" description="Polar residues" evidence="3">
    <location>
        <begin position="276"/>
        <end position="302"/>
    </location>
</feature>
<feature type="domain" description="Tify" evidence="4">
    <location>
        <begin position="197"/>
        <end position="232"/>
    </location>
</feature>
<evidence type="ECO:0000256" key="2">
    <source>
        <dbReference type="RuleBase" id="RU369065"/>
    </source>
</evidence>
<evidence type="ECO:0000256" key="1">
    <source>
        <dbReference type="ARBA" id="ARBA00008614"/>
    </source>
</evidence>
<protein>
    <recommendedName>
        <fullName evidence="2">Protein TIFY</fullName>
    </recommendedName>
    <alternativeName>
        <fullName evidence="2">Jasmonate ZIM domain-containing protein</fullName>
    </alternativeName>
</protein>
<dbReference type="GO" id="GO:0005634">
    <property type="term" value="C:nucleus"/>
    <property type="evidence" value="ECO:0007669"/>
    <property type="project" value="UniProtKB-SubCell"/>
</dbReference>
<dbReference type="Pfam" id="PF06200">
    <property type="entry name" value="tify"/>
    <property type="match status" value="1"/>
</dbReference>